<dbReference type="RefSeq" id="YP_008080604.1">
    <property type="nucleotide sequence ID" value="NC_021375.1"/>
</dbReference>
<geneLocation type="mitochondrion" evidence="3"/>
<dbReference type="GeneID" id="15822050"/>
<dbReference type="AlphaFoldDB" id="R4I2L5"/>
<reference evidence="4" key="1">
    <citation type="journal article" date="2013" name="Genes Genomics">
        <title>Mitogenome evidence for the existence of cryptic species in Coelomactra antiquata.</title>
        <authorList>
            <person name="Yuan Y."/>
            <person name="Kong L."/>
            <person name="Li Q."/>
        </authorList>
    </citation>
    <scope>NUCLEOTIDE SEQUENCE</scope>
    <source>
        <strain evidence="4">PT</strain>
    </source>
</reference>
<feature type="transmembrane region" description="Helical" evidence="1">
    <location>
        <begin position="126"/>
        <end position="148"/>
    </location>
</feature>
<keyword evidence="2" id="KW-0732">Signal</keyword>
<dbReference type="CTD" id="4541"/>
<gene>
    <name evidence="3" type="primary">ND6</name>
</gene>
<keyword evidence="1" id="KW-1133">Transmembrane helix</keyword>
<evidence type="ECO:0000313" key="3">
    <source>
        <dbReference type="EMBL" id="AFC39847.1"/>
    </source>
</evidence>
<feature type="transmembrane region" description="Helical" evidence="1">
    <location>
        <begin position="83"/>
        <end position="106"/>
    </location>
</feature>
<evidence type="ECO:0000313" key="4">
    <source>
        <dbReference type="EMBL" id="AGH15613.1"/>
    </source>
</evidence>
<dbReference type="EMBL" id="KC503291">
    <property type="protein sequence ID" value="AGH15613.1"/>
    <property type="molecule type" value="Genomic_DNA"/>
</dbReference>
<evidence type="ECO:0000256" key="1">
    <source>
        <dbReference type="SAM" id="Phobius"/>
    </source>
</evidence>
<feature type="signal peptide" evidence="2">
    <location>
        <begin position="1"/>
        <end position="20"/>
    </location>
</feature>
<organism evidence="3">
    <name type="scientific">Mactra antiquata</name>
    <dbReference type="NCBI Taxonomy" id="2302425"/>
    <lineage>
        <taxon>Eukaryota</taxon>
        <taxon>Metazoa</taxon>
        <taxon>Spiralia</taxon>
        <taxon>Lophotrochozoa</taxon>
        <taxon>Mollusca</taxon>
        <taxon>Bivalvia</taxon>
        <taxon>Autobranchia</taxon>
        <taxon>Heteroconchia</taxon>
        <taxon>Euheterodonta</taxon>
        <taxon>Imparidentia</taxon>
        <taxon>Neoheterodontei</taxon>
        <taxon>Venerida</taxon>
        <taxon>Mactroidea</taxon>
        <taxon>Mactridae</taxon>
        <taxon>Mactra</taxon>
    </lineage>
</organism>
<sequence length="157" mass="17586">MSWVVFLCILLLSQFFLTQTHPIYLGGVLMVFGIFSSLVLSFYAGPLLGVCSYLVLVGGILVVFSYSVALVPVMKKDDEESGYSVLSQGLKIFFAFLGWILCFYQVEALEMPLFFFSSSLYFSESWSKMVMFLGLYLLFAMIAAARICSSYKGALIR</sequence>
<feature type="transmembrane region" description="Helical" evidence="1">
    <location>
        <begin position="46"/>
        <end position="71"/>
    </location>
</feature>
<feature type="chain" id="PRO_5007723197" evidence="2">
    <location>
        <begin position="21"/>
        <end position="157"/>
    </location>
</feature>
<keyword evidence="1" id="KW-0472">Membrane</keyword>
<evidence type="ECO:0000256" key="2">
    <source>
        <dbReference type="SAM" id="SignalP"/>
    </source>
</evidence>
<reference evidence="3" key="2">
    <citation type="journal article" date="2013" name="Mitochondrial DNA">
        <title>Mitogenomics reveals two subspecies in Coelomactra antiquata (Mollusca: Bivalvia).</title>
        <authorList>
            <person name="Meng X."/>
            <person name="Shen X."/>
            <person name="Zhao N."/>
            <person name="Tian M."/>
            <person name="Liang M."/>
            <person name="Hao J."/>
            <person name="Cheng H."/>
            <person name="Yan B."/>
            <person name="Dong Z."/>
            <person name="Zhu X."/>
        </authorList>
    </citation>
    <scope>NUCLEOTIDE SEQUENCE</scope>
    <source>
        <strain evidence="3">ZZ</strain>
    </source>
</reference>
<protein>
    <submittedName>
        <fullName evidence="3">NADH dehydrogenase subunit 6</fullName>
    </submittedName>
</protein>
<name>R4I2L5_9BIVA</name>
<keyword evidence="1" id="KW-0812">Transmembrane</keyword>
<accession>R4I2L5</accession>
<keyword evidence="3" id="KW-0496">Mitochondrion</keyword>
<proteinExistence type="predicted"/>
<dbReference type="EMBL" id="JQ423460">
    <property type="protein sequence ID" value="AFC39847.1"/>
    <property type="molecule type" value="Genomic_DNA"/>
</dbReference>